<dbReference type="AlphaFoldDB" id="A0AAE9WSS3"/>
<name>A0AAE9WSS3_PLAYO</name>
<dbReference type="Proteomes" id="UP001054126">
    <property type="component" value="Chromosome 13"/>
</dbReference>
<proteinExistence type="predicted"/>
<organism evidence="2 3">
    <name type="scientific">Plasmodium yoelii yoelii</name>
    <dbReference type="NCBI Taxonomy" id="73239"/>
    <lineage>
        <taxon>Eukaryota</taxon>
        <taxon>Sar</taxon>
        <taxon>Alveolata</taxon>
        <taxon>Apicomplexa</taxon>
        <taxon>Aconoidasida</taxon>
        <taxon>Haemosporida</taxon>
        <taxon>Plasmodiidae</taxon>
        <taxon>Plasmodium</taxon>
        <taxon>Plasmodium (Vinckeia)</taxon>
    </lineage>
</organism>
<dbReference type="InterPro" id="IPR006477">
    <property type="entry name" value="Yir_bir_cir"/>
</dbReference>
<keyword evidence="1" id="KW-1133">Transmembrane helix</keyword>
<keyword evidence="1" id="KW-0472">Membrane</keyword>
<dbReference type="Pfam" id="PF06022">
    <property type="entry name" value="Cir_Bir_Yir"/>
    <property type="match status" value="1"/>
</dbReference>
<reference evidence="2" key="1">
    <citation type="submission" date="2023-01" db="EMBL/GenBank/DDBJ databases">
        <title>Long-Read Genome Assembly and Gene Model Annotations for the Rodent Malaria Parasite Plasmodium yoelii 17XNL.</title>
        <authorList>
            <person name="Mitchell G.J."/>
            <person name="Sebastian A."/>
            <person name="Albert I."/>
            <person name="Lindner S.E."/>
        </authorList>
    </citation>
    <scope>NUCLEOTIDE SEQUENCE</scope>
    <source>
        <strain evidence="2">17XNL clone 1.1</strain>
    </source>
</reference>
<dbReference type="EMBL" id="CP115537">
    <property type="protein sequence ID" value="WBY59673.1"/>
    <property type="molecule type" value="Genomic_DNA"/>
</dbReference>
<feature type="transmembrane region" description="Helical" evidence="1">
    <location>
        <begin position="234"/>
        <end position="252"/>
    </location>
</feature>
<dbReference type="NCBIfam" id="TIGR01590">
    <property type="entry name" value="yir-bir-cir_Pla"/>
    <property type="match status" value="1"/>
</dbReference>
<protein>
    <submittedName>
        <fullName evidence="2">PIR protein</fullName>
    </submittedName>
</protein>
<sequence>MDHLMCIKFDLDKIKAGFLWLFEQNIVNRVSDLTKEHIEIFIIYIIIWFNYMLRLKTDNNRNNITDFYTKYTENITDYNYCKNYYDDCTITLKSNLGYNSFKEIIDEKKDLLNINFEDMPKFYYAFKLLCKLYTESDEDNPDCTKHLKDANEFAVKYEELNKDSNITKDSSYSKLLFTLSTDYDRLKNKCEDFPLLQEIKTAQDHMQSSKDDSEQIYVHGFEATSSNSSITNKLIPVLSILVAIVICLGISYKYSLFEFRKRSQKQHLREKLKK</sequence>
<evidence type="ECO:0000313" key="3">
    <source>
        <dbReference type="Proteomes" id="UP001054126"/>
    </source>
</evidence>
<gene>
    <name evidence="2" type="ORF">Py17XNL_001302902</name>
</gene>
<accession>A0AAE9WSS3</accession>
<evidence type="ECO:0000256" key="1">
    <source>
        <dbReference type="SAM" id="Phobius"/>
    </source>
</evidence>
<evidence type="ECO:0000313" key="2">
    <source>
        <dbReference type="EMBL" id="WBY59673.1"/>
    </source>
</evidence>
<keyword evidence="1" id="KW-0812">Transmembrane</keyword>